<evidence type="ECO:0000256" key="4">
    <source>
        <dbReference type="ARBA" id="ARBA00022475"/>
    </source>
</evidence>
<sequence length="305" mass="32738">MTDARAGLLAMIGACTIWGLSPLYYKLLASIPPLEVLAHRTLWSLAFFASLLFLRGRIAEVEATLRSSELRRRLTVSALAISSNWFLFIYSIQIARATEASLGYYIFPLVAVLLGVVAFGERLTRTEIVAVALAAVAVTVLAVREGQVPYVSLVLAMTFGIYGLAKKRLTIGAVVSVTTEVAILAPLALGWLAFVHLGQGGGTFGHDLALSGLLMLSGPLTALPLILFSFASQRIALSTVGLMQYLNPTLQFLCATLVFREPFGLSQALAFALIWTALALYSGARLSADATRRRAAVRSSTDVQD</sequence>
<comment type="similarity">
    <text evidence="2">Belongs to the EamA transporter family.</text>
</comment>
<dbReference type="RefSeq" id="WP_085790843.1">
    <property type="nucleotide sequence ID" value="NZ_FWFK01000002.1"/>
</dbReference>
<evidence type="ECO:0000256" key="3">
    <source>
        <dbReference type="ARBA" id="ARBA00022448"/>
    </source>
</evidence>
<feature type="transmembrane region" description="Helical" evidence="8">
    <location>
        <begin position="172"/>
        <end position="196"/>
    </location>
</feature>
<feature type="transmembrane region" description="Helical" evidence="8">
    <location>
        <begin position="102"/>
        <end position="119"/>
    </location>
</feature>
<evidence type="ECO:0000313" key="11">
    <source>
        <dbReference type="Proteomes" id="UP000193570"/>
    </source>
</evidence>
<dbReference type="EMBL" id="FWFK01000002">
    <property type="protein sequence ID" value="SLN26579.1"/>
    <property type="molecule type" value="Genomic_DNA"/>
</dbReference>
<dbReference type="PANTHER" id="PTHR22911:SF137">
    <property type="entry name" value="SOLUTE CARRIER FAMILY 35 MEMBER G2-RELATED"/>
    <property type="match status" value="1"/>
</dbReference>
<accession>A0A1X6YNF8</accession>
<evidence type="ECO:0000259" key="9">
    <source>
        <dbReference type="Pfam" id="PF00892"/>
    </source>
</evidence>
<evidence type="ECO:0000256" key="1">
    <source>
        <dbReference type="ARBA" id="ARBA00004651"/>
    </source>
</evidence>
<feature type="transmembrane region" description="Helical" evidence="8">
    <location>
        <begin position="7"/>
        <end position="25"/>
    </location>
</feature>
<feature type="transmembrane region" description="Helical" evidence="8">
    <location>
        <begin position="208"/>
        <end position="228"/>
    </location>
</feature>
<dbReference type="InterPro" id="IPR004626">
    <property type="entry name" value="RarD"/>
</dbReference>
<evidence type="ECO:0000256" key="5">
    <source>
        <dbReference type="ARBA" id="ARBA00022692"/>
    </source>
</evidence>
<proteinExistence type="inferred from homology"/>
<feature type="transmembrane region" description="Helical" evidence="8">
    <location>
        <begin position="37"/>
        <end position="54"/>
    </location>
</feature>
<evidence type="ECO:0000256" key="6">
    <source>
        <dbReference type="ARBA" id="ARBA00022989"/>
    </source>
</evidence>
<keyword evidence="7 8" id="KW-0472">Membrane</keyword>
<evidence type="ECO:0000256" key="2">
    <source>
        <dbReference type="ARBA" id="ARBA00007362"/>
    </source>
</evidence>
<keyword evidence="5 8" id="KW-0812">Transmembrane</keyword>
<evidence type="ECO:0000256" key="8">
    <source>
        <dbReference type="SAM" id="Phobius"/>
    </source>
</evidence>
<dbReference type="InterPro" id="IPR037185">
    <property type="entry name" value="EmrE-like"/>
</dbReference>
<dbReference type="GO" id="GO:0005886">
    <property type="term" value="C:plasma membrane"/>
    <property type="evidence" value="ECO:0007669"/>
    <property type="project" value="UniProtKB-SubCell"/>
</dbReference>
<dbReference type="NCBIfam" id="TIGR00688">
    <property type="entry name" value="rarD"/>
    <property type="match status" value="1"/>
</dbReference>
<keyword evidence="11" id="KW-1185">Reference proteome</keyword>
<feature type="transmembrane region" description="Helical" evidence="8">
    <location>
        <begin position="265"/>
        <end position="284"/>
    </location>
</feature>
<evidence type="ECO:0000256" key="7">
    <source>
        <dbReference type="ARBA" id="ARBA00023136"/>
    </source>
</evidence>
<name>A0A1X6YNF8_9RHOB</name>
<evidence type="ECO:0000313" key="10">
    <source>
        <dbReference type="EMBL" id="SLN26579.1"/>
    </source>
</evidence>
<keyword evidence="4" id="KW-1003">Cell membrane</keyword>
<keyword evidence="6 8" id="KW-1133">Transmembrane helix</keyword>
<keyword evidence="3" id="KW-0813">Transport</keyword>
<protein>
    <submittedName>
        <fullName evidence="10">EamA-like transporter family protein</fullName>
    </submittedName>
</protein>
<feature type="domain" description="EamA" evidence="9">
    <location>
        <begin position="6"/>
        <end position="141"/>
    </location>
</feature>
<dbReference type="AlphaFoldDB" id="A0A1X6YNF8"/>
<dbReference type="OrthoDB" id="369870at2"/>
<organism evidence="10 11">
    <name type="scientific">Roseivivax jejudonensis</name>
    <dbReference type="NCBI Taxonomy" id="1529041"/>
    <lineage>
        <taxon>Bacteria</taxon>
        <taxon>Pseudomonadati</taxon>
        <taxon>Pseudomonadota</taxon>
        <taxon>Alphaproteobacteria</taxon>
        <taxon>Rhodobacterales</taxon>
        <taxon>Roseobacteraceae</taxon>
        <taxon>Roseivivax</taxon>
    </lineage>
</organism>
<gene>
    <name evidence="10" type="ORF">ROJ8625_01074</name>
</gene>
<dbReference type="InterPro" id="IPR000620">
    <property type="entry name" value="EamA_dom"/>
</dbReference>
<feature type="transmembrane region" description="Helical" evidence="8">
    <location>
        <begin position="126"/>
        <end position="143"/>
    </location>
</feature>
<comment type="subcellular location">
    <subcellularLocation>
        <location evidence="1">Cell membrane</location>
        <topology evidence="1">Multi-pass membrane protein</topology>
    </subcellularLocation>
</comment>
<feature type="transmembrane region" description="Helical" evidence="8">
    <location>
        <begin position="149"/>
        <end position="165"/>
    </location>
</feature>
<dbReference type="PANTHER" id="PTHR22911">
    <property type="entry name" value="ACYL-MALONYL CONDENSING ENZYME-RELATED"/>
    <property type="match status" value="1"/>
</dbReference>
<dbReference type="SUPFAM" id="SSF103481">
    <property type="entry name" value="Multidrug resistance efflux transporter EmrE"/>
    <property type="match status" value="2"/>
</dbReference>
<dbReference type="Pfam" id="PF00892">
    <property type="entry name" value="EamA"/>
    <property type="match status" value="1"/>
</dbReference>
<reference evidence="10 11" key="1">
    <citation type="submission" date="2017-03" db="EMBL/GenBank/DDBJ databases">
        <authorList>
            <person name="Afonso C.L."/>
            <person name="Miller P.J."/>
            <person name="Scott M.A."/>
            <person name="Spackman E."/>
            <person name="Goraichik I."/>
            <person name="Dimitrov K.M."/>
            <person name="Suarez D.L."/>
            <person name="Swayne D.E."/>
        </authorList>
    </citation>
    <scope>NUCLEOTIDE SEQUENCE [LARGE SCALE GENOMIC DNA]</scope>
    <source>
        <strain evidence="10 11">CECT 8625</strain>
    </source>
</reference>
<feature type="transmembrane region" description="Helical" evidence="8">
    <location>
        <begin position="74"/>
        <end position="96"/>
    </location>
</feature>
<dbReference type="Proteomes" id="UP000193570">
    <property type="component" value="Unassembled WGS sequence"/>
</dbReference>
<feature type="transmembrane region" description="Helical" evidence="8">
    <location>
        <begin position="235"/>
        <end position="259"/>
    </location>
</feature>